<name>X1DYP1_9ZZZZ</name>
<protein>
    <submittedName>
        <fullName evidence="1">Uncharacterized protein</fullName>
    </submittedName>
</protein>
<gene>
    <name evidence="1" type="ORF">S01H4_61729</name>
</gene>
<dbReference type="AlphaFoldDB" id="X1DYP1"/>
<comment type="caution">
    <text evidence="1">The sequence shown here is derived from an EMBL/GenBank/DDBJ whole genome shotgun (WGS) entry which is preliminary data.</text>
</comment>
<feature type="non-terminal residue" evidence="1">
    <location>
        <position position="167"/>
    </location>
</feature>
<dbReference type="EMBL" id="BART01036673">
    <property type="protein sequence ID" value="GAH13320.1"/>
    <property type="molecule type" value="Genomic_DNA"/>
</dbReference>
<feature type="non-terminal residue" evidence="1">
    <location>
        <position position="1"/>
    </location>
</feature>
<proteinExistence type="predicted"/>
<sequence length="167" mass="19314">NDVTFEYKTRLELCDLIKMRAVVTPAVWDDGNLIEDAVYKEIKFNYHYLETNGNKSIPIPELWGRYSEMTEAERNWRKSIDENTGQPRKQIIYIEDFESFESTNPVSIGSRVEIPIGTSSPAKHVFWMASLVDTGYSNYTTNKENLYRGWNPCSKSGIKYGTSYRVS</sequence>
<reference evidence="1" key="1">
    <citation type="journal article" date="2014" name="Front. Microbiol.">
        <title>High frequency of phylogenetically diverse reductive dehalogenase-homologous genes in deep subseafloor sedimentary metagenomes.</title>
        <authorList>
            <person name="Kawai M."/>
            <person name="Futagami T."/>
            <person name="Toyoda A."/>
            <person name="Takaki Y."/>
            <person name="Nishi S."/>
            <person name="Hori S."/>
            <person name="Arai W."/>
            <person name="Tsubouchi T."/>
            <person name="Morono Y."/>
            <person name="Uchiyama I."/>
            <person name="Ito T."/>
            <person name="Fujiyama A."/>
            <person name="Inagaki F."/>
            <person name="Takami H."/>
        </authorList>
    </citation>
    <scope>NUCLEOTIDE SEQUENCE</scope>
    <source>
        <strain evidence="1">Expedition CK06-06</strain>
    </source>
</reference>
<accession>X1DYP1</accession>
<organism evidence="1">
    <name type="scientific">marine sediment metagenome</name>
    <dbReference type="NCBI Taxonomy" id="412755"/>
    <lineage>
        <taxon>unclassified sequences</taxon>
        <taxon>metagenomes</taxon>
        <taxon>ecological metagenomes</taxon>
    </lineage>
</organism>
<evidence type="ECO:0000313" key="1">
    <source>
        <dbReference type="EMBL" id="GAH13320.1"/>
    </source>
</evidence>